<keyword evidence="4" id="KW-1185">Reference proteome</keyword>
<feature type="domain" description="WCX" evidence="2">
    <location>
        <begin position="251"/>
        <end position="316"/>
    </location>
</feature>
<dbReference type="Pfam" id="PF13280">
    <property type="entry name" value="WYL"/>
    <property type="match status" value="1"/>
</dbReference>
<reference evidence="4" key="2">
    <citation type="journal article" date="2020" name="Antonie Van Leeuwenhoek">
        <title>Labilibaculum antarcticum sp. nov., a novel facultative anaerobic, psychrotorelant bacterium isolated from marine sediment of Antarctica.</title>
        <authorList>
            <person name="Watanabe M."/>
            <person name="Kojima H."/>
            <person name="Fukui M."/>
        </authorList>
    </citation>
    <scope>NUCLEOTIDE SEQUENCE [LARGE SCALE GENOMIC DNA]</scope>
    <source>
        <strain evidence="4">SPP2</strain>
    </source>
</reference>
<proteinExistence type="predicted"/>
<evidence type="ECO:0000259" key="2">
    <source>
        <dbReference type="Pfam" id="PF25583"/>
    </source>
</evidence>
<dbReference type="InterPro" id="IPR057727">
    <property type="entry name" value="WCX_dom"/>
</dbReference>
<dbReference type="PANTHER" id="PTHR34580">
    <property type="match status" value="1"/>
</dbReference>
<accession>A0A1Y1CR77</accession>
<dbReference type="Proteomes" id="UP000218267">
    <property type="component" value="Chromosome"/>
</dbReference>
<name>A0A1Y1CR77_9BACT</name>
<feature type="domain" description="WYL" evidence="1">
    <location>
        <begin position="155"/>
        <end position="222"/>
    </location>
</feature>
<evidence type="ECO:0000259" key="1">
    <source>
        <dbReference type="Pfam" id="PF13280"/>
    </source>
</evidence>
<gene>
    <name evidence="3" type="ORF">ALGA_3453</name>
</gene>
<dbReference type="PANTHER" id="PTHR34580:SF9">
    <property type="entry name" value="SLL5097 PROTEIN"/>
    <property type="match status" value="1"/>
</dbReference>
<sequence>MPKNKEALKRYRIIHNILRRGGRHKTRRIVEICNDAGIPVKLRTIQTDLKDLAEDTELGFYLPIVKDERTKTYFYSEIPENIFPSLELEPEEITALLFYAKTVSQYKEYPIFKEITNAVQKVFDNSNIDPELKELFEKETLLETEKHPQIGGIELISDILEAISKKKIIEIEYHKFDDVIKCHRLKPILLKEDKQLWYILGINVKHDRLITFALDRIIDVTITEDLFDEVPFDSKEYFKYSFGITVTEEDPIDVIISFNPEQGNYLKTLPIHLSQIVLEDTTSKFVIKVSVKPSYEFYSKIFSYGSSATVLAPESICKIFKQTFVEALSRY</sequence>
<protein>
    <submittedName>
        <fullName evidence="3">Uncharacterized protein</fullName>
    </submittedName>
</protein>
<dbReference type="InterPro" id="IPR051534">
    <property type="entry name" value="CBASS_pafABC_assoc_protein"/>
</dbReference>
<dbReference type="AlphaFoldDB" id="A0A1Y1CR77"/>
<evidence type="ECO:0000313" key="4">
    <source>
        <dbReference type="Proteomes" id="UP000218267"/>
    </source>
</evidence>
<organism evidence="3 4">
    <name type="scientific">Labilibaculum antarcticum</name>
    <dbReference type="NCBI Taxonomy" id="1717717"/>
    <lineage>
        <taxon>Bacteria</taxon>
        <taxon>Pseudomonadati</taxon>
        <taxon>Bacteroidota</taxon>
        <taxon>Bacteroidia</taxon>
        <taxon>Marinilabiliales</taxon>
        <taxon>Marinifilaceae</taxon>
        <taxon>Labilibaculum</taxon>
    </lineage>
</organism>
<dbReference type="InterPro" id="IPR026881">
    <property type="entry name" value="WYL_dom"/>
</dbReference>
<dbReference type="Pfam" id="PF25583">
    <property type="entry name" value="WCX"/>
    <property type="match status" value="1"/>
</dbReference>
<dbReference type="EMBL" id="AP018042">
    <property type="protein sequence ID" value="BAX81751.1"/>
    <property type="molecule type" value="Genomic_DNA"/>
</dbReference>
<dbReference type="OrthoDB" id="43316at2"/>
<dbReference type="RefSeq" id="WP_096431430.1">
    <property type="nucleotide sequence ID" value="NZ_AP018042.1"/>
</dbReference>
<evidence type="ECO:0000313" key="3">
    <source>
        <dbReference type="EMBL" id="BAX81751.1"/>
    </source>
</evidence>
<dbReference type="PROSITE" id="PS52050">
    <property type="entry name" value="WYL"/>
    <property type="match status" value="1"/>
</dbReference>
<dbReference type="KEGG" id="mbas:ALGA_3453"/>
<reference evidence="3 4" key="1">
    <citation type="journal article" date="2018" name="Mar. Genomics">
        <title>Complete genome sequence of Marinifilaceae bacterium strain SPP2, isolated from the Antarctic marine sediment.</title>
        <authorList>
            <person name="Watanabe M."/>
            <person name="Kojima H."/>
            <person name="Fukui M."/>
        </authorList>
    </citation>
    <scope>NUCLEOTIDE SEQUENCE [LARGE SCALE GENOMIC DNA]</scope>
    <source>
        <strain evidence="3 4">SPP2</strain>
    </source>
</reference>